<feature type="non-terminal residue" evidence="1">
    <location>
        <position position="1"/>
    </location>
</feature>
<name>A0ACC1I7E8_9FUNG</name>
<comment type="caution">
    <text evidence="1">The sequence shown here is derived from an EMBL/GenBank/DDBJ whole genome shotgun (WGS) entry which is preliminary data.</text>
</comment>
<evidence type="ECO:0000313" key="2">
    <source>
        <dbReference type="Proteomes" id="UP001150581"/>
    </source>
</evidence>
<dbReference type="Proteomes" id="UP001150581">
    <property type="component" value="Unassembled WGS sequence"/>
</dbReference>
<dbReference type="EC" id="2.7.7.79" evidence="1"/>
<sequence>GTLSQDKNELLFSEFGINYNDEPEIFKKGSVVIRDKELIDVVDSKGVVTKRTKIIVKVVHRDIIKEKFWDEHPEILRGKVTRSERKALLQEQREVELAAEPEASL</sequence>
<gene>
    <name evidence="1" type="primary">THG1_2</name>
    <name evidence="1" type="ORF">LPJ66_010750</name>
</gene>
<proteinExistence type="predicted"/>
<dbReference type="EMBL" id="JANBPG010002941">
    <property type="protein sequence ID" value="KAJ1884149.1"/>
    <property type="molecule type" value="Genomic_DNA"/>
</dbReference>
<reference evidence="1" key="1">
    <citation type="submission" date="2022-07" db="EMBL/GenBank/DDBJ databases">
        <title>Phylogenomic reconstructions and comparative analyses of Kickxellomycotina fungi.</title>
        <authorList>
            <person name="Reynolds N.K."/>
            <person name="Stajich J.E."/>
            <person name="Barry K."/>
            <person name="Grigoriev I.V."/>
            <person name="Crous P."/>
            <person name="Smith M.E."/>
        </authorList>
    </citation>
    <scope>NUCLEOTIDE SEQUENCE</scope>
    <source>
        <strain evidence="1">Benny 63K</strain>
    </source>
</reference>
<evidence type="ECO:0000313" key="1">
    <source>
        <dbReference type="EMBL" id="KAJ1884149.1"/>
    </source>
</evidence>
<keyword evidence="1" id="KW-0808">Transferase</keyword>
<organism evidence="1 2">
    <name type="scientific">Kickxella alabastrina</name>
    <dbReference type="NCBI Taxonomy" id="61397"/>
    <lineage>
        <taxon>Eukaryota</taxon>
        <taxon>Fungi</taxon>
        <taxon>Fungi incertae sedis</taxon>
        <taxon>Zoopagomycota</taxon>
        <taxon>Kickxellomycotina</taxon>
        <taxon>Kickxellomycetes</taxon>
        <taxon>Kickxellales</taxon>
        <taxon>Kickxellaceae</taxon>
        <taxon>Kickxella</taxon>
    </lineage>
</organism>
<keyword evidence="1" id="KW-0548">Nucleotidyltransferase</keyword>
<keyword evidence="2" id="KW-1185">Reference proteome</keyword>
<protein>
    <submittedName>
        <fullName evidence="1">tRNA-His guanylyltransferase</fullName>
        <ecNumber evidence="1">2.7.7.79</ecNumber>
    </submittedName>
</protein>
<accession>A0ACC1I7E8</accession>